<dbReference type="EMBL" id="DACQKT010000016">
    <property type="protein sequence ID" value="HAS6679603.1"/>
    <property type="molecule type" value="Genomic_DNA"/>
</dbReference>
<dbReference type="Proteomes" id="UP000464718">
    <property type="component" value="Chromosome i"/>
</dbReference>
<dbReference type="SMART" id="SM00409">
    <property type="entry name" value="IG"/>
    <property type="match status" value="1"/>
</dbReference>
<proteinExistence type="predicted"/>
<accession>A0A7Z2MVL8</accession>
<evidence type="ECO:0000313" key="2">
    <source>
        <dbReference type="EMBL" id="HAS6679603.1"/>
    </source>
</evidence>
<sequence length="132" mass="14397">MRATLRSPAFTAYTGYLGQTKFTNGFSDDIGEMTFKRFKSVLHVEPAYYDPRIQKEMPSSIDVIEGDKVELTVETKGGGCTYTWVKNGATIKGSGSKLVFESVSPDDEGEYVVVVNNPYGTAISSTCSVTVQ</sequence>
<organism evidence="2">
    <name type="scientific">Vibrio parahaemolyticus</name>
    <dbReference type="NCBI Taxonomy" id="670"/>
    <lineage>
        <taxon>Bacteria</taxon>
        <taxon>Pseudomonadati</taxon>
        <taxon>Pseudomonadota</taxon>
        <taxon>Gammaproteobacteria</taxon>
        <taxon>Vibrionales</taxon>
        <taxon>Vibrionaceae</taxon>
        <taxon>Vibrio</taxon>
    </lineage>
</organism>
<dbReference type="InterPro" id="IPR007110">
    <property type="entry name" value="Ig-like_dom"/>
</dbReference>
<dbReference type="Gene3D" id="2.60.40.10">
    <property type="entry name" value="Immunoglobulins"/>
    <property type="match status" value="1"/>
</dbReference>
<dbReference type="RefSeq" id="WP_114867936.1">
    <property type="nucleotide sequence ID" value="NZ_CP034298.1"/>
</dbReference>
<protein>
    <recommendedName>
        <fullName evidence="1">Ig-like domain-containing protein</fullName>
    </recommendedName>
</protein>
<dbReference type="InterPro" id="IPR036179">
    <property type="entry name" value="Ig-like_dom_sf"/>
</dbReference>
<feature type="domain" description="Ig-like" evidence="1">
    <location>
        <begin position="51"/>
        <end position="130"/>
    </location>
</feature>
<dbReference type="AlphaFoldDB" id="A0A7Z2MVL8"/>
<name>A0A7Z2MVL8_VIBPH</name>
<dbReference type="Pfam" id="PF13927">
    <property type="entry name" value="Ig_3"/>
    <property type="match status" value="1"/>
</dbReference>
<evidence type="ECO:0000313" key="4">
    <source>
        <dbReference type="Proteomes" id="UP000464718"/>
    </source>
</evidence>
<dbReference type="InterPro" id="IPR003599">
    <property type="entry name" value="Ig_sub"/>
</dbReference>
<dbReference type="InterPro" id="IPR013783">
    <property type="entry name" value="Ig-like_fold"/>
</dbReference>
<reference evidence="2" key="3">
    <citation type="submission" date="2019-12" db="EMBL/GenBank/DDBJ databases">
        <authorList>
            <consortium name="NCBI Pathogen Detection Project"/>
        </authorList>
    </citation>
    <scope>NUCLEOTIDE SEQUENCE</scope>
    <source>
        <strain evidence="2">1930</strain>
    </source>
</reference>
<dbReference type="Proteomes" id="UP000856022">
    <property type="component" value="Unassembled WGS sequence"/>
</dbReference>
<evidence type="ECO:0000313" key="3">
    <source>
        <dbReference type="EMBL" id="QHH10965.1"/>
    </source>
</evidence>
<reference evidence="2" key="1">
    <citation type="journal article" date="2018" name="Genome Biol.">
        <title>SKESA: strategic k-mer extension for scrupulous assemblies.</title>
        <authorList>
            <person name="Souvorov A."/>
            <person name="Agarwala R."/>
            <person name="Lipman D.J."/>
        </authorList>
    </citation>
    <scope>NUCLEOTIDE SEQUENCE</scope>
    <source>
        <strain evidence="2">1930</strain>
    </source>
</reference>
<dbReference type="PROSITE" id="PS50835">
    <property type="entry name" value="IG_LIKE"/>
    <property type="match status" value="1"/>
</dbReference>
<dbReference type="EMBL" id="CP034298">
    <property type="protein sequence ID" value="QHH10965.1"/>
    <property type="molecule type" value="Genomic_DNA"/>
</dbReference>
<dbReference type="SUPFAM" id="SSF48726">
    <property type="entry name" value="Immunoglobulin"/>
    <property type="match status" value="1"/>
</dbReference>
<reference evidence="3 4" key="2">
    <citation type="submission" date="2018-12" db="EMBL/GenBank/DDBJ databases">
        <title>Genomic insights into the evolutionary origins and pathogenicity of five Vibrio parahaemolyticus strains isolated from the shrimp with acute hepatopancreatic necrosis disease (AHPND).</title>
        <authorList>
            <person name="Yang Q."/>
            <person name="Dong X."/>
            <person name="Xie G."/>
            <person name="Fu S."/>
            <person name="Zou P."/>
            <person name="Sun J."/>
            <person name="Wang Y."/>
            <person name="Huang J."/>
        </authorList>
    </citation>
    <scope>NUCLEOTIDE SEQUENCE [LARGE SCALE GENOMIC DNA]</scope>
    <source>
        <strain evidence="3 4">20160303005-1</strain>
    </source>
</reference>
<evidence type="ECO:0000259" key="1">
    <source>
        <dbReference type="PROSITE" id="PS50835"/>
    </source>
</evidence>
<gene>
    <name evidence="3" type="ORF">EHC69_17460</name>
    <name evidence="2" type="ORF">I7278_22725</name>
</gene>